<dbReference type="InParanoid" id="A0A369J101"/>
<accession>A0A369J101</accession>
<sequence>MRRRLFPSAPPDRTACPVPVEECGDHGSSVVVWIILGLPRYRNRLPGPGLDCHQKYEDVLARYVHQRLPVAPNYQRHLDQWHRIAEKPKAKMYTSIEYRFSLEDASAYPRKTTRARSAEYRDVPPVHSQPTQRYTRNVLDLSILARMVIITVLDESGNGFFIPVAALLMWDLRLHGMCNTGS</sequence>
<reference evidence="1" key="1">
    <citation type="submission" date="2018-04" db="EMBL/GenBank/DDBJ databases">
        <title>Whole genome sequencing of Hypsizygus marmoreus.</title>
        <authorList>
            <person name="Choi I.-G."/>
            <person name="Min B."/>
            <person name="Kim J.-G."/>
            <person name="Kim S."/>
            <person name="Oh Y.-L."/>
            <person name="Kong W.-S."/>
            <person name="Park H."/>
            <person name="Jeong J."/>
            <person name="Song E.-S."/>
        </authorList>
    </citation>
    <scope>NUCLEOTIDE SEQUENCE [LARGE SCALE GENOMIC DNA]</scope>
    <source>
        <strain evidence="1">51987-8</strain>
    </source>
</reference>
<comment type="caution">
    <text evidence="1">The sequence shown here is derived from an EMBL/GenBank/DDBJ whole genome shotgun (WGS) entry which is preliminary data.</text>
</comment>
<proteinExistence type="predicted"/>
<organism evidence="1 2">
    <name type="scientific">Hypsizygus marmoreus</name>
    <name type="common">White beech mushroom</name>
    <name type="synonym">Agaricus marmoreus</name>
    <dbReference type="NCBI Taxonomy" id="39966"/>
    <lineage>
        <taxon>Eukaryota</taxon>
        <taxon>Fungi</taxon>
        <taxon>Dikarya</taxon>
        <taxon>Basidiomycota</taxon>
        <taxon>Agaricomycotina</taxon>
        <taxon>Agaricomycetes</taxon>
        <taxon>Agaricomycetidae</taxon>
        <taxon>Agaricales</taxon>
        <taxon>Tricholomatineae</taxon>
        <taxon>Lyophyllaceae</taxon>
        <taxon>Hypsizygus</taxon>
    </lineage>
</organism>
<protein>
    <submittedName>
        <fullName evidence="1">Uncharacterized protein</fullName>
    </submittedName>
</protein>
<evidence type="ECO:0000313" key="2">
    <source>
        <dbReference type="Proteomes" id="UP000076154"/>
    </source>
</evidence>
<name>A0A369J101_HYPMA</name>
<dbReference type="EMBL" id="LUEZ02000143">
    <property type="protein sequence ID" value="RDB15689.1"/>
    <property type="molecule type" value="Genomic_DNA"/>
</dbReference>
<evidence type="ECO:0000313" key="1">
    <source>
        <dbReference type="EMBL" id="RDB15689.1"/>
    </source>
</evidence>
<dbReference type="AlphaFoldDB" id="A0A369J101"/>
<dbReference type="Proteomes" id="UP000076154">
    <property type="component" value="Unassembled WGS sequence"/>
</dbReference>
<keyword evidence="2" id="KW-1185">Reference proteome</keyword>
<gene>
    <name evidence="1" type="ORF">Hypma_003977</name>
</gene>